<dbReference type="InterPro" id="IPR013783">
    <property type="entry name" value="Ig-like_fold"/>
</dbReference>
<dbReference type="InterPro" id="IPR003599">
    <property type="entry name" value="Ig_sub"/>
</dbReference>
<gene>
    <name evidence="5" type="ORF">GDO81_014808</name>
</gene>
<dbReference type="InterPro" id="IPR003598">
    <property type="entry name" value="Ig_sub2"/>
</dbReference>
<keyword evidence="2" id="KW-1015">Disulfide bond</keyword>
<keyword evidence="3" id="KW-0472">Membrane</keyword>
<feature type="transmembrane region" description="Helical" evidence="3">
    <location>
        <begin position="299"/>
        <end position="323"/>
    </location>
</feature>
<accession>A0AAV7AJH7</accession>
<dbReference type="InterPro" id="IPR036179">
    <property type="entry name" value="Ig-like_dom_sf"/>
</dbReference>
<feature type="domain" description="Ig-like" evidence="4">
    <location>
        <begin position="185"/>
        <end position="271"/>
    </location>
</feature>
<reference evidence="5" key="1">
    <citation type="thesis" date="2020" institute="ProQuest LLC" country="789 East Eisenhower Parkway, Ann Arbor, MI, USA">
        <title>Comparative Genomics and Chromosome Evolution.</title>
        <authorList>
            <person name="Mudd A.B."/>
        </authorList>
    </citation>
    <scope>NUCLEOTIDE SEQUENCE</scope>
    <source>
        <strain evidence="5">237g6f4</strain>
        <tissue evidence="5">Blood</tissue>
    </source>
</reference>
<dbReference type="PANTHER" id="PTHR11481:SF64">
    <property type="entry name" value="FC RECEPTOR-LIKE PROTEIN 4"/>
    <property type="match status" value="1"/>
</dbReference>
<feature type="domain" description="Ig-like" evidence="4">
    <location>
        <begin position="15"/>
        <end position="93"/>
    </location>
</feature>
<name>A0AAV7AJH7_ENGPU</name>
<keyword evidence="3" id="KW-0812">Transmembrane</keyword>
<keyword evidence="6" id="KW-1185">Reference proteome</keyword>
<dbReference type="InterPro" id="IPR050488">
    <property type="entry name" value="Ig_Fc_receptor"/>
</dbReference>
<dbReference type="AlphaFoldDB" id="A0AAV7AJH7"/>
<dbReference type="PANTHER" id="PTHR11481">
    <property type="entry name" value="IMMUNOGLOBULIN FC RECEPTOR"/>
    <property type="match status" value="1"/>
</dbReference>
<dbReference type="PROSITE" id="PS50835">
    <property type="entry name" value="IG_LIKE"/>
    <property type="match status" value="2"/>
</dbReference>
<dbReference type="Proteomes" id="UP000824782">
    <property type="component" value="Unassembled WGS sequence"/>
</dbReference>
<dbReference type="Pfam" id="PF13895">
    <property type="entry name" value="Ig_2"/>
    <property type="match status" value="2"/>
</dbReference>
<dbReference type="InterPro" id="IPR007110">
    <property type="entry name" value="Ig-like_dom"/>
</dbReference>
<dbReference type="GO" id="GO:0004888">
    <property type="term" value="F:transmembrane signaling receptor activity"/>
    <property type="evidence" value="ECO:0007669"/>
    <property type="project" value="TreeGrafter"/>
</dbReference>
<evidence type="ECO:0000313" key="6">
    <source>
        <dbReference type="Proteomes" id="UP000824782"/>
    </source>
</evidence>
<dbReference type="SUPFAM" id="SSF48726">
    <property type="entry name" value="Immunoglobulin"/>
    <property type="match status" value="3"/>
</dbReference>
<evidence type="ECO:0000256" key="1">
    <source>
        <dbReference type="ARBA" id="ARBA00022729"/>
    </source>
</evidence>
<keyword evidence="3" id="KW-1133">Transmembrane helix</keyword>
<evidence type="ECO:0000259" key="4">
    <source>
        <dbReference type="PROSITE" id="PS50835"/>
    </source>
</evidence>
<dbReference type="GO" id="GO:0006955">
    <property type="term" value="P:immune response"/>
    <property type="evidence" value="ECO:0007669"/>
    <property type="project" value="TreeGrafter"/>
</dbReference>
<evidence type="ECO:0000313" key="5">
    <source>
        <dbReference type="EMBL" id="KAG8560147.1"/>
    </source>
</evidence>
<evidence type="ECO:0000256" key="2">
    <source>
        <dbReference type="ARBA" id="ARBA00023157"/>
    </source>
</evidence>
<dbReference type="EMBL" id="WNYA01000007">
    <property type="protein sequence ID" value="KAG8560147.1"/>
    <property type="molecule type" value="Genomic_DNA"/>
</dbReference>
<proteinExistence type="predicted"/>
<organism evidence="5 6">
    <name type="scientific">Engystomops pustulosus</name>
    <name type="common">Tungara frog</name>
    <name type="synonym">Physalaemus pustulosus</name>
    <dbReference type="NCBI Taxonomy" id="76066"/>
    <lineage>
        <taxon>Eukaryota</taxon>
        <taxon>Metazoa</taxon>
        <taxon>Chordata</taxon>
        <taxon>Craniata</taxon>
        <taxon>Vertebrata</taxon>
        <taxon>Euteleostomi</taxon>
        <taxon>Amphibia</taxon>
        <taxon>Batrachia</taxon>
        <taxon>Anura</taxon>
        <taxon>Neobatrachia</taxon>
        <taxon>Hyloidea</taxon>
        <taxon>Leptodactylidae</taxon>
        <taxon>Leiuperinae</taxon>
        <taxon>Engystomops</taxon>
    </lineage>
</organism>
<protein>
    <recommendedName>
        <fullName evidence="4">Ig-like domain-containing protein</fullName>
    </recommendedName>
</protein>
<dbReference type="SMART" id="SM00408">
    <property type="entry name" value="IGc2"/>
    <property type="match status" value="2"/>
</dbReference>
<dbReference type="Gene3D" id="2.60.40.10">
    <property type="entry name" value="Immunoglobulins"/>
    <property type="match status" value="3"/>
</dbReference>
<sequence>MAVSSVLSPGAVLSPVVSFNPDWNKIFTGESINLTCDTDSSAEDVTYEWFKDGYWIHSGKTFTISSAQTSNSGGYQCQTSAGDRSDSTRLDVHHGYVILQASPHVYEGDNLTLRCHHYPGHPAGQTIFYRNDAVIKSWGPEDELLIEKVDMTSNSKYKCTKQVNHHLLYYQHSDETSISVQELIPLPTLRTSSHSAAGGDRVTLTCQARLSPLRQSTELQFAFYHNGENIQEFSLSNKYEIPYMKQSNSGDYKCEIAAMNYRLKKMSAAITLHVEQRGDSELFNNSGTEVTSTPGSSHFITIVSVTSLVLVLALIVTIVVILYRKRHVLPGNHHQPTRVACGDPDTEMQNIYTDPDVEIKWQNSSLPPNYPHQNDLGTKKDFILC</sequence>
<keyword evidence="1" id="KW-0732">Signal</keyword>
<dbReference type="GO" id="GO:0009897">
    <property type="term" value="C:external side of plasma membrane"/>
    <property type="evidence" value="ECO:0007669"/>
    <property type="project" value="TreeGrafter"/>
</dbReference>
<dbReference type="GO" id="GO:0007166">
    <property type="term" value="P:cell surface receptor signaling pathway"/>
    <property type="evidence" value="ECO:0007669"/>
    <property type="project" value="TreeGrafter"/>
</dbReference>
<evidence type="ECO:0000256" key="3">
    <source>
        <dbReference type="SAM" id="Phobius"/>
    </source>
</evidence>
<comment type="caution">
    <text evidence="5">The sequence shown here is derived from an EMBL/GenBank/DDBJ whole genome shotgun (WGS) entry which is preliminary data.</text>
</comment>
<dbReference type="SMART" id="SM00409">
    <property type="entry name" value="IG"/>
    <property type="match status" value="3"/>
</dbReference>